<name>V9IM49_APICE</name>
<evidence type="ECO:0000313" key="1">
    <source>
        <dbReference type="EMBL" id="AEY61817.1"/>
    </source>
</evidence>
<protein>
    <submittedName>
        <fullName evidence="1">Potassium voltage-gated channel subfamily KQT member 1</fullName>
    </submittedName>
</protein>
<accession>V9IM49</accession>
<reference evidence="1" key="1">
    <citation type="submission" date="2011-11" db="EMBL/GenBank/DDBJ databases">
        <title>Decoding the brain transcriptome of the Eastern honeybee (Apis cerana) based on pyrosequencing.</title>
        <authorList>
            <person name="Sun L."/>
            <person name="Zheng H."/>
            <person name="Wang Y."/>
            <person name="Xie X."/>
            <person name="Zhu Y."/>
            <person name="Gu W."/>
            <person name="Wang S."/>
        </authorList>
    </citation>
    <scope>NUCLEOTIDE SEQUENCE</scope>
    <source>
        <tissue evidence="1">Brain</tissue>
    </source>
</reference>
<dbReference type="EMBL" id="JR052919">
    <property type="protein sequence ID" value="AEY61817.1"/>
    <property type="molecule type" value="mRNA"/>
</dbReference>
<sequence>MTIGARLYRVEQQLSVMDKKLDQLVYVLNAVAQKQQIPLRSIEDDV</sequence>
<proteinExistence type="evidence at transcript level"/>
<gene>
    <name evidence="1" type="ORF">ACCB14140</name>
</gene>
<dbReference type="AlphaFoldDB" id="V9IM49"/>
<organism evidence="1">
    <name type="scientific">Apis cerana</name>
    <name type="common">Indian honeybee</name>
    <dbReference type="NCBI Taxonomy" id="7461"/>
    <lineage>
        <taxon>Eukaryota</taxon>
        <taxon>Metazoa</taxon>
        <taxon>Ecdysozoa</taxon>
        <taxon>Arthropoda</taxon>
        <taxon>Hexapoda</taxon>
        <taxon>Insecta</taxon>
        <taxon>Pterygota</taxon>
        <taxon>Neoptera</taxon>
        <taxon>Endopterygota</taxon>
        <taxon>Hymenoptera</taxon>
        <taxon>Apocrita</taxon>
        <taxon>Aculeata</taxon>
        <taxon>Apoidea</taxon>
        <taxon>Anthophila</taxon>
        <taxon>Apidae</taxon>
        <taxon>Apis</taxon>
    </lineage>
</organism>